<reference evidence="3" key="1">
    <citation type="journal article" date="2011" name="Nature">
        <title>Genome sequence and analysis of the tuber crop potato.</title>
        <authorList>
            <consortium name="The Potato Genome Sequencing Consortium"/>
        </authorList>
    </citation>
    <scope>NUCLEOTIDE SEQUENCE [LARGE SCALE GENOMIC DNA]</scope>
    <source>
        <strain evidence="3">cv. DM1-3 516 R44</strain>
    </source>
</reference>
<dbReference type="AlphaFoldDB" id="M1DV89"/>
<proteinExistence type="predicted"/>
<dbReference type="Gramene" id="PGSC0003DMT400094955">
    <property type="protein sequence ID" value="PGSC0003DMT400094955"/>
    <property type="gene ID" value="PGSC0003DMG400044526"/>
</dbReference>
<keyword evidence="3" id="KW-1185">Reference proteome</keyword>
<dbReference type="EnsemblPlants" id="PGSC0003DMT400094955">
    <property type="protein sequence ID" value="PGSC0003DMT400094955"/>
    <property type="gene ID" value="PGSC0003DMG400044526"/>
</dbReference>
<dbReference type="Proteomes" id="UP000011115">
    <property type="component" value="Unassembled WGS sequence"/>
</dbReference>
<accession>M1DV89</accession>
<evidence type="ECO:0000313" key="2">
    <source>
        <dbReference type="EnsemblPlants" id="PGSC0003DMT400094955"/>
    </source>
</evidence>
<protein>
    <submittedName>
        <fullName evidence="2">Uncharacterized protein</fullName>
    </submittedName>
</protein>
<keyword evidence="1" id="KW-0175">Coiled coil</keyword>
<evidence type="ECO:0000256" key="1">
    <source>
        <dbReference type="SAM" id="Coils"/>
    </source>
</evidence>
<organism evidence="2 3">
    <name type="scientific">Solanum tuberosum</name>
    <name type="common">Potato</name>
    <dbReference type="NCBI Taxonomy" id="4113"/>
    <lineage>
        <taxon>Eukaryota</taxon>
        <taxon>Viridiplantae</taxon>
        <taxon>Streptophyta</taxon>
        <taxon>Embryophyta</taxon>
        <taxon>Tracheophyta</taxon>
        <taxon>Spermatophyta</taxon>
        <taxon>Magnoliopsida</taxon>
        <taxon>eudicotyledons</taxon>
        <taxon>Gunneridae</taxon>
        <taxon>Pentapetalae</taxon>
        <taxon>asterids</taxon>
        <taxon>lamiids</taxon>
        <taxon>Solanales</taxon>
        <taxon>Solanaceae</taxon>
        <taxon>Solanoideae</taxon>
        <taxon>Solaneae</taxon>
        <taxon>Solanum</taxon>
    </lineage>
</organism>
<name>M1DV89_SOLTU</name>
<dbReference type="HOGENOM" id="CLU_1790318_0_0_1"/>
<dbReference type="InParanoid" id="M1DV89"/>
<reference evidence="2" key="2">
    <citation type="submission" date="2015-06" db="UniProtKB">
        <authorList>
            <consortium name="EnsemblPlants"/>
        </authorList>
    </citation>
    <scope>IDENTIFICATION</scope>
    <source>
        <strain evidence="2">DM1-3 516 R44</strain>
    </source>
</reference>
<dbReference type="PaxDb" id="4113-PGSC0003DMT400094955"/>
<feature type="coiled-coil region" evidence="1">
    <location>
        <begin position="50"/>
        <end position="81"/>
    </location>
</feature>
<evidence type="ECO:0000313" key="3">
    <source>
        <dbReference type="Proteomes" id="UP000011115"/>
    </source>
</evidence>
<sequence>MIDLRDIYTSGESSMTIDEIVDTVLGTKFGYIKGLGYDPKPNTTRATQKRTVLEDSLKKVKQEAANAQHDLQKRLNAAETEIVIADPFGVSPNHPFAHQVGLVHGLLHWNSWRAEGSLGESPSDFCEFQLLFSSDFPAFTLIFTS</sequence>